<proteinExistence type="inferred from homology"/>
<evidence type="ECO:0000256" key="5">
    <source>
        <dbReference type="ARBA" id="ARBA00023002"/>
    </source>
</evidence>
<protein>
    <submittedName>
        <fullName evidence="7">FAD/NAD(P)-binding domain-containing protein</fullName>
    </submittedName>
</protein>
<organism evidence="7 8">
    <name type="scientific">Apiospora saccharicola</name>
    <dbReference type="NCBI Taxonomy" id="335842"/>
    <lineage>
        <taxon>Eukaryota</taxon>
        <taxon>Fungi</taxon>
        <taxon>Dikarya</taxon>
        <taxon>Ascomycota</taxon>
        <taxon>Pezizomycotina</taxon>
        <taxon>Sordariomycetes</taxon>
        <taxon>Xylariomycetidae</taxon>
        <taxon>Amphisphaeriales</taxon>
        <taxon>Apiosporaceae</taxon>
        <taxon>Apiospora</taxon>
    </lineage>
</organism>
<keyword evidence="3" id="KW-0285">Flavoprotein</keyword>
<dbReference type="InterPro" id="IPR036188">
    <property type="entry name" value="FAD/NAD-bd_sf"/>
</dbReference>
<sequence>MSSAQKQPSKFRLAIVGGGISGLALAAALTESSCREQLAITVYESVPEYKDVGAGLALHLNAIKAMALLGPELQRTYFERALTMAAEEDTEMSTTVMLAQGPHAGTVVAELGKAKGRKSIARSDLVQGFLELVPEGTVRFGKRLVGIEETKCSTIGGRPVVKLTFKDGTTAEADALIGADGIHSVTRSYLLGADHPATAPKNHDGWVVYRTLVSTEEARQKINPRWTTNVPIMMGPRGHINCIPLSKNTRLSAGVAVRGNVLRALTSSAAPDDDNDPQSKPKLDPSLYADYTEEAQQIVRLVAADTSASWTAADHDHAPTYHRGRVCLLGDAAHASLPFAGNGAAQALEDAAVLHALFNSSASSSTFSPTDLHDEEKGVIGKMFEAYDTVRRPRSQAVVDLARRFGRVYAYAEDGMHEDPVRMKAFFAEMSAFTNQFDVRGQNEEVVRVFEGLMMGRVGGDGDDGKGRGELPN</sequence>
<evidence type="ECO:0000256" key="3">
    <source>
        <dbReference type="ARBA" id="ARBA00022630"/>
    </source>
</evidence>
<reference evidence="7 8" key="1">
    <citation type="submission" date="2023-01" db="EMBL/GenBank/DDBJ databases">
        <title>Analysis of 21 Apiospora genomes using comparative genomics revels a genus with tremendous synthesis potential of carbohydrate active enzymes and secondary metabolites.</title>
        <authorList>
            <person name="Sorensen T."/>
        </authorList>
    </citation>
    <scope>NUCLEOTIDE SEQUENCE [LARGE SCALE GENOMIC DNA]</scope>
    <source>
        <strain evidence="7 8">CBS 83171</strain>
    </source>
</reference>
<name>A0ABR1U779_9PEZI</name>
<feature type="domain" description="FAD-binding" evidence="6">
    <location>
        <begin position="14"/>
        <end position="355"/>
    </location>
</feature>
<evidence type="ECO:0000256" key="2">
    <source>
        <dbReference type="ARBA" id="ARBA00007992"/>
    </source>
</evidence>
<evidence type="ECO:0000256" key="1">
    <source>
        <dbReference type="ARBA" id="ARBA00005179"/>
    </source>
</evidence>
<dbReference type="Pfam" id="PF01494">
    <property type="entry name" value="FAD_binding_3"/>
    <property type="match status" value="1"/>
</dbReference>
<evidence type="ECO:0000313" key="8">
    <source>
        <dbReference type="Proteomes" id="UP001446871"/>
    </source>
</evidence>
<dbReference type="EMBL" id="JAQQWM010000008">
    <property type="protein sequence ID" value="KAK8053749.1"/>
    <property type="molecule type" value="Genomic_DNA"/>
</dbReference>
<gene>
    <name evidence="7" type="ORF">PG996_013050</name>
</gene>
<accession>A0ABR1U779</accession>
<evidence type="ECO:0000256" key="4">
    <source>
        <dbReference type="ARBA" id="ARBA00022827"/>
    </source>
</evidence>
<comment type="pathway">
    <text evidence="1">Secondary metabolite biosynthesis.</text>
</comment>
<evidence type="ECO:0000259" key="6">
    <source>
        <dbReference type="Pfam" id="PF01494"/>
    </source>
</evidence>
<keyword evidence="4" id="KW-0274">FAD</keyword>
<dbReference type="PANTHER" id="PTHR46720:SF3">
    <property type="entry name" value="FAD-BINDING DOMAIN-CONTAINING PROTEIN-RELATED"/>
    <property type="match status" value="1"/>
</dbReference>
<keyword evidence="5" id="KW-0560">Oxidoreductase</keyword>
<comment type="similarity">
    <text evidence="2">Belongs to the paxM FAD-dependent monooxygenase family.</text>
</comment>
<dbReference type="InterPro" id="IPR002938">
    <property type="entry name" value="FAD-bd"/>
</dbReference>
<dbReference type="InterPro" id="IPR051104">
    <property type="entry name" value="FAD_monoxygenase"/>
</dbReference>
<dbReference type="Gene3D" id="3.50.50.60">
    <property type="entry name" value="FAD/NAD(P)-binding domain"/>
    <property type="match status" value="1"/>
</dbReference>
<dbReference type="Proteomes" id="UP001446871">
    <property type="component" value="Unassembled WGS sequence"/>
</dbReference>
<comment type="caution">
    <text evidence="7">The sequence shown here is derived from an EMBL/GenBank/DDBJ whole genome shotgun (WGS) entry which is preliminary data.</text>
</comment>
<evidence type="ECO:0000313" key="7">
    <source>
        <dbReference type="EMBL" id="KAK8053749.1"/>
    </source>
</evidence>
<dbReference type="PANTHER" id="PTHR46720">
    <property type="entry name" value="HYDROXYLASE, PUTATIVE (AFU_ORTHOLOGUE AFUA_3G01460)-RELATED"/>
    <property type="match status" value="1"/>
</dbReference>
<dbReference type="PRINTS" id="PR00420">
    <property type="entry name" value="RNGMNOXGNASE"/>
</dbReference>
<keyword evidence="8" id="KW-1185">Reference proteome</keyword>
<dbReference type="SUPFAM" id="SSF51905">
    <property type="entry name" value="FAD/NAD(P)-binding domain"/>
    <property type="match status" value="1"/>
</dbReference>